<organism evidence="1 2">
    <name type="scientific">Micromonospora sediminicola</name>
    <dbReference type="NCBI Taxonomy" id="946078"/>
    <lineage>
        <taxon>Bacteria</taxon>
        <taxon>Bacillati</taxon>
        <taxon>Actinomycetota</taxon>
        <taxon>Actinomycetes</taxon>
        <taxon>Micromonosporales</taxon>
        <taxon>Micromonosporaceae</taxon>
        <taxon>Micromonospora</taxon>
    </lineage>
</organism>
<evidence type="ECO:0008006" key="3">
    <source>
        <dbReference type="Google" id="ProtNLM"/>
    </source>
</evidence>
<dbReference type="InterPro" id="IPR007061">
    <property type="entry name" value="MST-like"/>
</dbReference>
<dbReference type="Pfam" id="PF04978">
    <property type="entry name" value="MST"/>
    <property type="match status" value="1"/>
</dbReference>
<protein>
    <recommendedName>
        <fullName evidence="3">DinB superfamily protein</fullName>
    </recommendedName>
</protein>
<proteinExistence type="predicted"/>
<dbReference type="EMBL" id="FLRH01000004">
    <property type="protein sequence ID" value="SBT68634.1"/>
    <property type="molecule type" value="Genomic_DNA"/>
</dbReference>
<keyword evidence="2" id="KW-1185">Reference proteome</keyword>
<accession>A0A1A9BI48</accession>
<gene>
    <name evidence="1" type="ORF">GA0070622_5744</name>
</gene>
<evidence type="ECO:0000313" key="2">
    <source>
        <dbReference type="Proteomes" id="UP000199558"/>
    </source>
</evidence>
<dbReference type="Proteomes" id="UP000199558">
    <property type="component" value="Unassembled WGS sequence"/>
</dbReference>
<dbReference type="SUPFAM" id="SSF109854">
    <property type="entry name" value="DinB/YfiT-like putative metalloenzymes"/>
    <property type="match status" value="1"/>
</dbReference>
<dbReference type="Gene3D" id="1.20.120.450">
    <property type="entry name" value="dinb family like domain"/>
    <property type="match status" value="1"/>
</dbReference>
<dbReference type="InterPro" id="IPR034660">
    <property type="entry name" value="DinB/YfiT-like"/>
</dbReference>
<dbReference type="STRING" id="946078.GA0070622_5744"/>
<name>A0A1A9BI48_9ACTN</name>
<evidence type="ECO:0000313" key="1">
    <source>
        <dbReference type="EMBL" id="SBT68634.1"/>
    </source>
</evidence>
<reference evidence="2" key="1">
    <citation type="submission" date="2016-06" db="EMBL/GenBank/DDBJ databases">
        <authorList>
            <person name="Varghese N."/>
            <person name="Submissions Spin"/>
        </authorList>
    </citation>
    <scope>NUCLEOTIDE SEQUENCE [LARGE SCALE GENOMIC DNA]</scope>
    <source>
        <strain evidence="2">DSM 45794</strain>
    </source>
</reference>
<sequence>MTDHPRSDGSPEGERSLLMTHLEHQRLTLELACAGLAPEQLARRSVPPSTMSLLGLVRHLAELERHWFRRTLAGKDVARIWPTGDPDEPFTGAIAEPAVVEKAWAAWRAEVAFAERYVAAAPNLEVRGHRGDRIVTLREVLVHAIGEYARHNGHADLLRERIDGRRVR</sequence>
<dbReference type="AlphaFoldDB" id="A0A1A9BI48"/>